<evidence type="ECO:0000256" key="3">
    <source>
        <dbReference type="ARBA" id="ARBA00024670"/>
    </source>
</evidence>
<dbReference type="AlphaFoldDB" id="A0A6P2BPH1"/>
<sequence length="123" mass="13415">MELTLKVDPEDHGFTVIAVSGEIDVYTAPKLRERLIGLVEAGSYQLIVDMEGVEFLDSTGLGVLVGGLKRVRAHDGWIDLVCTQGRILRIFRITGLNKVFSIHDSVADAVTAHTQPGPDDTQE</sequence>
<evidence type="ECO:0000256" key="4">
    <source>
        <dbReference type="RuleBase" id="RU003749"/>
    </source>
</evidence>
<evidence type="ECO:0000256" key="2">
    <source>
        <dbReference type="ARBA" id="ARBA00022553"/>
    </source>
</evidence>
<evidence type="ECO:0000313" key="6">
    <source>
        <dbReference type="EMBL" id="TVZ00547.1"/>
    </source>
</evidence>
<protein>
    <recommendedName>
        <fullName evidence="4">Anti-sigma factor antagonist</fullName>
    </recommendedName>
</protein>
<dbReference type="NCBIfam" id="TIGR00377">
    <property type="entry name" value="ant_ant_sig"/>
    <property type="match status" value="1"/>
</dbReference>
<keyword evidence="2" id="KW-0597">Phosphoprotein</keyword>
<dbReference type="GO" id="GO:0043856">
    <property type="term" value="F:anti-sigma factor antagonist activity"/>
    <property type="evidence" value="ECO:0007669"/>
    <property type="project" value="InterPro"/>
</dbReference>
<dbReference type="OrthoDB" id="9793697at2"/>
<feature type="domain" description="STAS" evidence="5">
    <location>
        <begin position="13"/>
        <end position="113"/>
    </location>
</feature>
<dbReference type="FunFam" id="3.30.750.24:FF:000001">
    <property type="entry name" value="Anti-sigma factor antagonist"/>
    <property type="match status" value="1"/>
</dbReference>
<reference evidence="6 7" key="1">
    <citation type="submission" date="2018-11" db="EMBL/GenBank/DDBJ databases">
        <title>Trebonia kvetii gen.nov., sp.nov., a novel acidophilic actinobacterium, and proposal of the new actinobacterial family Treboniaceae fam. nov.</title>
        <authorList>
            <person name="Rapoport D."/>
            <person name="Sagova-Mareckova M."/>
            <person name="Sedlacek I."/>
            <person name="Provaznik J."/>
            <person name="Kralova S."/>
            <person name="Pavlinic D."/>
            <person name="Benes V."/>
            <person name="Kopecky J."/>
        </authorList>
    </citation>
    <scope>NUCLEOTIDE SEQUENCE [LARGE SCALE GENOMIC DNA]</scope>
    <source>
        <strain evidence="6 7">15Tr583</strain>
    </source>
</reference>
<dbReference type="PANTHER" id="PTHR33495">
    <property type="entry name" value="ANTI-SIGMA FACTOR ANTAGONIST TM_1081-RELATED-RELATED"/>
    <property type="match status" value="1"/>
</dbReference>
<dbReference type="InterPro" id="IPR003658">
    <property type="entry name" value="Anti-sigma_ant"/>
</dbReference>
<keyword evidence="7" id="KW-1185">Reference proteome</keyword>
<comment type="function">
    <text evidence="3">Positive regulator of sigma-B activity. Non-phosphorylated RsbV binds to RsbW, preventing its association with sigma-B. When phosphorylated, releases RsbW, which is then free to complex with and inactivate sigma-B.</text>
</comment>
<accession>A0A6P2BPH1</accession>
<evidence type="ECO:0000256" key="1">
    <source>
        <dbReference type="ARBA" id="ARBA00009013"/>
    </source>
</evidence>
<dbReference type="EMBL" id="RPFW01000008">
    <property type="protein sequence ID" value="TVZ00547.1"/>
    <property type="molecule type" value="Genomic_DNA"/>
</dbReference>
<comment type="similarity">
    <text evidence="1 4">Belongs to the anti-sigma-factor antagonist family.</text>
</comment>
<organism evidence="6 7">
    <name type="scientific">Trebonia kvetii</name>
    <dbReference type="NCBI Taxonomy" id="2480626"/>
    <lineage>
        <taxon>Bacteria</taxon>
        <taxon>Bacillati</taxon>
        <taxon>Actinomycetota</taxon>
        <taxon>Actinomycetes</taxon>
        <taxon>Streptosporangiales</taxon>
        <taxon>Treboniaceae</taxon>
        <taxon>Trebonia</taxon>
    </lineage>
</organism>
<dbReference type="InterPro" id="IPR036513">
    <property type="entry name" value="STAS_dom_sf"/>
</dbReference>
<dbReference type="SUPFAM" id="SSF52091">
    <property type="entry name" value="SpoIIaa-like"/>
    <property type="match status" value="1"/>
</dbReference>
<evidence type="ECO:0000313" key="7">
    <source>
        <dbReference type="Proteomes" id="UP000460272"/>
    </source>
</evidence>
<comment type="caution">
    <text evidence="6">The sequence shown here is derived from an EMBL/GenBank/DDBJ whole genome shotgun (WGS) entry which is preliminary data.</text>
</comment>
<dbReference type="Proteomes" id="UP000460272">
    <property type="component" value="Unassembled WGS sequence"/>
</dbReference>
<evidence type="ECO:0000259" key="5">
    <source>
        <dbReference type="PROSITE" id="PS50801"/>
    </source>
</evidence>
<name>A0A6P2BPH1_9ACTN</name>
<gene>
    <name evidence="6" type="ORF">EAS64_34710</name>
</gene>
<dbReference type="PANTHER" id="PTHR33495:SF2">
    <property type="entry name" value="ANTI-SIGMA FACTOR ANTAGONIST TM_1081-RELATED"/>
    <property type="match status" value="1"/>
</dbReference>
<dbReference type="CDD" id="cd07043">
    <property type="entry name" value="STAS_anti-anti-sigma_factors"/>
    <property type="match status" value="1"/>
</dbReference>
<dbReference type="Gene3D" id="3.30.750.24">
    <property type="entry name" value="STAS domain"/>
    <property type="match status" value="1"/>
</dbReference>
<dbReference type="Pfam" id="PF01740">
    <property type="entry name" value="STAS"/>
    <property type="match status" value="1"/>
</dbReference>
<dbReference type="PROSITE" id="PS50801">
    <property type="entry name" value="STAS"/>
    <property type="match status" value="1"/>
</dbReference>
<proteinExistence type="inferred from homology"/>
<dbReference type="InterPro" id="IPR002645">
    <property type="entry name" value="STAS_dom"/>
</dbReference>